<keyword evidence="6" id="KW-1185">Reference proteome</keyword>
<keyword evidence="1" id="KW-1015">Disulfide bond</keyword>
<dbReference type="OrthoDB" id="9813836at2"/>
<organism evidence="5 6">
    <name type="scientific">Vibrio tapetis subsp. tapetis</name>
    <dbReference type="NCBI Taxonomy" id="1671868"/>
    <lineage>
        <taxon>Bacteria</taxon>
        <taxon>Pseudomonadati</taxon>
        <taxon>Pseudomonadota</taxon>
        <taxon>Gammaproteobacteria</taxon>
        <taxon>Vibrionales</taxon>
        <taxon>Vibrionaceae</taxon>
        <taxon>Vibrio</taxon>
    </lineage>
</organism>
<dbReference type="InterPro" id="IPR018114">
    <property type="entry name" value="TRYPSIN_HIS"/>
</dbReference>
<dbReference type="PROSITE" id="PS00134">
    <property type="entry name" value="TRYPSIN_HIS"/>
    <property type="match status" value="1"/>
</dbReference>
<dbReference type="Proteomes" id="UP000235828">
    <property type="component" value="Chromosome B"/>
</dbReference>
<evidence type="ECO:0000256" key="1">
    <source>
        <dbReference type="ARBA" id="ARBA00023157"/>
    </source>
</evidence>
<dbReference type="InterPro" id="IPR009003">
    <property type="entry name" value="Peptidase_S1_PA"/>
</dbReference>
<dbReference type="SMART" id="SM00020">
    <property type="entry name" value="Tryp_SPc"/>
    <property type="match status" value="1"/>
</dbReference>
<dbReference type="SUPFAM" id="SSF50494">
    <property type="entry name" value="Trypsin-like serine proteases"/>
    <property type="match status" value="1"/>
</dbReference>
<reference evidence="5 6" key="1">
    <citation type="submission" date="2017-10" db="EMBL/GenBank/DDBJ databases">
        <authorList>
            <person name="Banno H."/>
            <person name="Chua N.-H."/>
        </authorList>
    </citation>
    <scope>NUCLEOTIDE SEQUENCE [LARGE SCALE GENOMIC DNA]</scope>
    <source>
        <strain evidence="5">Vibrio tapetis CECT4600</strain>
    </source>
</reference>
<feature type="chain" id="PRO_5014854212" evidence="3">
    <location>
        <begin position="20"/>
        <end position="332"/>
    </location>
</feature>
<feature type="signal peptide" evidence="3">
    <location>
        <begin position="1"/>
        <end position="19"/>
    </location>
</feature>
<evidence type="ECO:0000256" key="3">
    <source>
        <dbReference type="SAM" id="SignalP"/>
    </source>
</evidence>
<keyword evidence="2" id="KW-0378">Hydrolase</keyword>
<dbReference type="PRINTS" id="PR00722">
    <property type="entry name" value="CHYMOTRYPSIN"/>
</dbReference>
<dbReference type="InterPro" id="IPR043504">
    <property type="entry name" value="Peptidase_S1_PA_chymotrypsin"/>
</dbReference>
<dbReference type="PROSITE" id="PS00135">
    <property type="entry name" value="TRYPSIN_SER"/>
    <property type="match status" value="1"/>
</dbReference>
<dbReference type="EMBL" id="LT960612">
    <property type="protein sequence ID" value="SON53171.1"/>
    <property type="molecule type" value="Genomic_DNA"/>
</dbReference>
<dbReference type="InterPro" id="IPR051487">
    <property type="entry name" value="Ser/Thr_Proteases_Immune/Dev"/>
</dbReference>
<dbReference type="InterPro" id="IPR001254">
    <property type="entry name" value="Trypsin_dom"/>
</dbReference>
<keyword evidence="3" id="KW-0732">Signal</keyword>
<keyword evidence="2 5" id="KW-0645">Protease</keyword>
<dbReference type="GO" id="GO:0006508">
    <property type="term" value="P:proteolysis"/>
    <property type="evidence" value="ECO:0007669"/>
    <property type="project" value="UniProtKB-KW"/>
</dbReference>
<dbReference type="AlphaFoldDB" id="A0A2N8ZML8"/>
<evidence type="ECO:0000259" key="4">
    <source>
        <dbReference type="PROSITE" id="PS50240"/>
    </source>
</evidence>
<evidence type="ECO:0000256" key="2">
    <source>
        <dbReference type="RuleBase" id="RU363034"/>
    </source>
</evidence>
<dbReference type="KEGG" id="vta:B1560"/>
<feature type="domain" description="Peptidase S1" evidence="4">
    <location>
        <begin position="28"/>
        <end position="277"/>
    </location>
</feature>
<accession>A0A2N8ZML8</accession>
<dbReference type="Pfam" id="PF00089">
    <property type="entry name" value="Trypsin"/>
    <property type="match status" value="1"/>
</dbReference>
<sequence length="332" mass="36122">MNKWFLSVVFLCITKVTVAAEFEAVPMIVNGHTASISNYPYMASLYYDRRTDYGYYGNYCGASILDSWHVMTAAHCVQDADYNDHTTVVLQLQNERDFWSAQKIPAESFYFRDDYRGGATYLWANDIAIIKLASEIQNIPSSNYVRLPKSGDDSNYRVSNAVFTAIGHGNTASNVDSSLDLLQTQVNYLSASACSTFGAINNSHLCTQGDYSSLTGLRNGICQGDSGGPLLWFDGNVFRQVGIASFGPGTCGHAGSLSQGVFTEVLDYTGWIQSVVSGAVAAKHTVNGVSNLEFGTSQATEESAGSLGVVSVLVAFGAFIRRRHREKEALNY</sequence>
<dbReference type="PANTHER" id="PTHR24256">
    <property type="entry name" value="TRYPTASE-RELATED"/>
    <property type="match status" value="1"/>
</dbReference>
<proteinExistence type="predicted"/>
<dbReference type="PROSITE" id="PS50240">
    <property type="entry name" value="TRYPSIN_DOM"/>
    <property type="match status" value="1"/>
</dbReference>
<evidence type="ECO:0000313" key="6">
    <source>
        <dbReference type="Proteomes" id="UP000235828"/>
    </source>
</evidence>
<evidence type="ECO:0000313" key="5">
    <source>
        <dbReference type="EMBL" id="SON53171.1"/>
    </source>
</evidence>
<keyword evidence="2" id="KW-0720">Serine protease</keyword>
<dbReference type="RefSeq" id="WP_102525235.1">
    <property type="nucleotide sequence ID" value="NZ_LT960612.1"/>
</dbReference>
<name>A0A2N8ZML8_9VIBR</name>
<dbReference type="GO" id="GO:0004252">
    <property type="term" value="F:serine-type endopeptidase activity"/>
    <property type="evidence" value="ECO:0007669"/>
    <property type="project" value="InterPro"/>
</dbReference>
<dbReference type="InterPro" id="IPR001314">
    <property type="entry name" value="Peptidase_S1A"/>
</dbReference>
<dbReference type="CDD" id="cd00190">
    <property type="entry name" value="Tryp_SPc"/>
    <property type="match status" value="1"/>
</dbReference>
<gene>
    <name evidence="5" type="ORF">VTAP4600_B1560</name>
</gene>
<dbReference type="InterPro" id="IPR033116">
    <property type="entry name" value="TRYPSIN_SER"/>
</dbReference>
<dbReference type="Gene3D" id="2.40.10.10">
    <property type="entry name" value="Trypsin-like serine proteases"/>
    <property type="match status" value="1"/>
</dbReference>
<protein>
    <submittedName>
        <fullName evidence="5">Putative trypsin-like serine protease</fullName>
    </submittedName>
</protein>